<dbReference type="CDD" id="cd04678">
    <property type="entry name" value="NUDIX_MTH2_Nudt15"/>
    <property type="match status" value="1"/>
</dbReference>
<dbReference type="VEuPathDB" id="FungiDB:BO71DRAFT_400773"/>
<dbReference type="GO" id="GO:0005829">
    <property type="term" value="C:cytosol"/>
    <property type="evidence" value="ECO:0007669"/>
    <property type="project" value="TreeGrafter"/>
</dbReference>
<evidence type="ECO:0000313" key="4">
    <source>
        <dbReference type="EMBL" id="PYH92200.1"/>
    </source>
</evidence>
<dbReference type="STRING" id="1448320.A0A319D4H8"/>
<accession>A0A319D4H8</accession>
<dbReference type="FunFam" id="3.90.79.10:FF:000060">
    <property type="entry name" value="Nudix hydrolase 1"/>
    <property type="match status" value="1"/>
</dbReference>
<dbReference type="SUPFAM" id="SSF55811">
    <property type="entry name" value="Nudix"/>
    <property type="match status" value="1"/>
</dbReference>
<evidence type="ECO:0000259" key="3">
    <source>
        <dbReference type="PROSITE" id="PS51462"/>
    </source>
</evidence>
<name>A0A319D4H8_9EURO</name>
<dbReference type="PROSITE" id="PS51462">
    <property type="entry name" value="NUDIX"/>
    <property type="match status" value="1"/>
</dbReference>
<dbReference type="GO" id="GO:0035539">
    <property type="term" value="F:8-oxo-7,8-dihydrodeoxyguanosine triphosphate pyrophosphatase activity"/>
    <property type="evidence" value="ECO:0007669"/>
    <property type="project" value="TreeGrafter"/>
</dbReference>
<protein>
    <recommendedName>
        <fullName evidence="3">Nudix hydrolase domain-containing protein</fullName>
    </recommendedName>
</protein>
<evidence type="ECO:0000256" key="2">
    <source>
        <dbReference type="RuleBase" id="RU003476"/>
    </source>
</evidence>
<reference evidence="4 5" key="1">
    <citation type="submission" date="2018-02" db="EMBL/GenBank/DDBJ databases">
        <title>The genomes of Aspergillus section Nigri reveals drivers in fungal speciation.</title>
        <authorList>
            <consortium name="DOE Joint Genome Institute"/>
            <person name="Vesth T.C."/>
            <person name="Nybo J."/>
            <person name="Theobald S."/>
            <person name="Brandl J."/>
            <person name="Frisvad J.C."/>
            <person name="Nielsen K.F."/>
            <person name="Lyhne E.K."/>
            <person name="Kogle M.E."/>
            <person name="Kuo A."/>
            <person name="Riley R."/>
            <person name="Clum A."/>
            <person name="Nolan M."/>
            <person name="Lipzen A."/>
            <person name="Salamov A."/>
            <person name="Henrissat B."/>
            <person name="Wiebenga A."/>
            <person name="De vries R.P."/>
            <person name="Grigoriev I.V."/>
            <person name="Mortensen U.H."/>
            <person name="Andersen M.R."/>
            <person name="Baker S.E."/>
        </authorList>
    </citation>
    <scope>NUCLEOTIDE SEQUENCE [LARGE SCALE GENOMIC DNA]</scope>
    <source>
        <strain evidence="4 5">CBS 707.79</strain>
    </source>
</reference>
<dbReference type="PANTHER" id="PTHR16099">
    <property type="entry name" value="8-OXO-DGTP DIPHOSPHATES NUDT15"/>
    <property type="match status" value="1"/>
</dbReference>
<dbReference type="Proteomes" id="UP000247810">
    <property type="component" value="Unassembled WGS sequence"/>
</dbReference>
<dbReference type="InterPro" id="IPR020084">
    <property type="entry name" value="NUDIX_hydrolase_CS"/>
</dbReference>
<proteinExistence type="inferred from homology"/>
<dbReference type="PANTHER" id="PTHR16099:SF5">
    <property type="entry name" value="NUCLEOTIDE TRIPHOSPHATE DIPHOSPHATASE NUDT15"/>
    <property type="match status" value="1"/>
</dbReference>
<dbReference type="PRINTS" id="PR00502">
    <property type="entry name" value="NUDIXFAMILY"/>
</dbReference>
<dbReference type="InterPro" id="IPR020476">
    <property type="entry name" value="Nudix_hydrolase"/>
</dbReference>
<keyword evidence="5" id="KW-1185">Reference proteome</keyword>
<dbReference type="Gene3D" id="3.90.79.10">
    <property type="entry name" value="Nucleoside Triphosphate Pyrophosphohydrolase"/>
    <property type="match status" value="1"/>
</dbReference>
<organism evidence="4 5">
    <name type="scientific">Aspergillus ellipticus CBS 707.79</name>
    <dbReference type="NCBI Taxonomy" id="1448320"/>
    <lineage>
        <taxon>Eukaryota</taxon>
        <taxon>Fungi</taxon>
        <taxon>Dikarya</taxon>
        <taxon>Ascomycota</taxon>
        <taxon>Pezizomycotina</taxon>
        <taxon>Eurotiomycetes</taxon>
        <taxon>Eurotiomycetidae</taxon>
        <taxon>Eurotiales</taxon>
        <taxon>Aspergillaceae</taxon>
        <taxon>Aspergillus</taxon>
        <taxon>Aspergillus subgen. Circumdati</taxon>
    </lineage>
</organism>
<dbReference type="GO" id="GO:0006203">
    <property type="term" value="P:dGTP catabolic process"/>
    <property type="evidence" value="ECO:0007669"/>
    <property type="project" value="TreeGrafter"/>
</dbReference>
<comment type="similarity">
    <text evidence="2">Belongs to the Nudix hydrolase family.</text>
</comment>
<feature type="domain" description="Nudix hydrolase" evidence="3">
    <location>
        <begin position="4"/>
        <end position="134"/>
    </location>
</feature>
<dbReference type="InterPro" id="IPR000086">
    <property type="entry name" value="NUDIX_hydrolase_dom"/>
</dbReference>
<dbReference type="Pfam" id="PF00293">
    <property type="entry name" value="NUDIX"/>
    <property type="match status" value="1"/>
</dbReference>
<dbReference type="AlphaFoldDB" id="A0A319D4H8"/>
<dbReference type="EMBL" id="KZ825923">
    <property type="protein sequence ID" value="PYH92200.1"/>
    <property type="molecule type" value="Genomic_DNA"/>
</dbReference>
<evidence type="ECO:0000256" key="1">
    <source>
        <dbReference type="ARBA" id="ARBA00022801"/>
    </source>
</evidence>
<dbReference type="InterPro" id="IPR015797">
    <property type="entry name" value="NUDIX_hydrolase-like_dom_sf"/>
</dbReference>
<gene>
    <name evidence="4" type="ORF">BO71DRAFT_400773</name>
</gene>
<evidence type="ECO:0000313" key="5">
    <source>
        <dbReference type="Proteomes" id="UP000247810"/>
    </source>
</evidence>
<sequence length="165" mass="18698">MTTNPRIGVGVFILNPAGQIILGRRQGSHGSGTWALPGGHLELNESFEECAAREVTEETGLEVKNIRFLTATNDVMRAERKHYVTIFVGCEVQDGAEPRIMEPEKCSAWEWVTWEQIRSFFKEQSAAEESGTIDDADYTGRRLFIPILNLFRQRETFDPLVSYQS</sequence>
<keyword evidence="1 2" id="KW-0378">Hydrolase</keyword>
<dbReference type="OrthoDB" id="447842at2759"/>
<dbReference type="PROSITE" id="PS00893">
    <property type="entry name" value="NUDIX_BOX"/>
    <property type="match status" value="1"/>
</dbReference>